<feature type="transmembrane region" description="Helical" evidence="1">
    <location>
        <begin position="428"/>
        <end position="447"/>
    </location>
</feature>
<evidence type="ECO:0000256" key="1">
    <source>
        <dbReference type="SAM" id="Phobius"/>
    </source>
</evidence>
<dbReference type="EMBL" id="AZEG01000005">
    <property type="protein sequence ID" value="KRL38258.1"/>
    <property type="molecule type" value="Genomic_DNA"/>
</dbReference>
<organism evidence="2 3">
    <name type="scientific">Liquorilactobacillus uvarum DSM 19971</name>
    <dbReference type="NCBI Taxonomy" id="1423812"/>
    <lineage>
        <taxon>Bacteria</taxon>
        <taxon>Bacillati</taxon>
        <taxon>Bacillota</taxon>
        <taxon>Bacilli</taxon>
        <taxon>Lactobacillales</taxon>
        <taxon>Lactobacillaceae</taxon>
        <taxon>Liquorilactobacillus</taxon>
    </lineage>
</organism>
<dbReference type="PATRIC" id="fig|1423812.3.peg.1989"/>
<keyword evidence="1" id="KW-0472">Membrane</keyword>
<dbReference type="STRING" id="1423812.FD20_GL001871"/>
<evidence type="ECO:0000313" key="2">
    <source>
        <dbReference type="EMBL" id="KRL38258.1"/>
    </source>
</evidence>
<feature type="transmembrane region" description="Helical" evidence="1">
    <location>
        <begin position="12"/>
        <end position="36"/>
    </location>
</feature>
<sequence>MEYRDMITRKKFFFIFNKLLLSVFTVWLGIVLIGAIRNDHFFIGNISAMAVGLILLLIFLIVVYLKIPSVKMVFRSVFVRYAYITAPILLLLVIFWQLLILNQTHTRIGFDAGFIHNFLKNPHLSTSYLSTYPNNLFLLFFQKFLLSFFNMKLTWLNAAYLSLLCTDISVLLNLLTVRVINKKKVSLAVYIHCVFLFLFPMIIVPYSDTLVLPFVSACLFAFSCMVYLKNEIVRISASILLGGSIAGTYLMKPSSVIPIIAIVIVYGLYVCTLDKNKFLSKQMLMKMLLPTFCVLFFAGISVRSFNNYIEKQNFVHVQKGMALPPIHFISMGMIGKGGYNQEDVMRTLALKKPEARKKYSKKVMNERLKQMGPLGFIKFLLFKNYNNTSDGSFGWNVEGGFITAPVERGSKGFLQSFLYPTGKRLGDFYWFAQLSWSMLLLIIIFGYDHRTKYVQMLRLGILGGFLFLLIFEGGRSRYLIQFLPMYLILAVLVFDDAKGRIKKITTTLK</sequence>
<keyword evidence="1" id="KW-0812">Transmembrane</keyword>
<accession>A0A0R1Q7T0</accession>
<feature type="transmembrane region" description="Helical" evidence="1">
    <location>
        <begin position="454"/>
        <end position="471"/>
    </location>
</feature>
<feature type="transmembrane region" description="Helical" evidence="1">
    <location>
        <begin position="257"/>
        <end position="275"/>
    </location>
</feature>
<dbReference type="OrthoDB" id="5695313at2"/>
<feature type="transmembrane region" description="Helical" evidence="1">
    <location>
        <begin position="77"/>
        <end position="99"/>
    </location>
</feature>
<feature type="transmembrane region" description="Helical" evidence="1">
    <location>
        <begin position="235"/>
        <end position="251"/>
    </location>
</feature>
<evidence type="ECO:0008006" key="4">
    <source>
        <dbReference type="Google" id="ProtNLM"/>
    </source>
</evidence>
<reference evidence="2 3" key="1">
    <citation type="journal article" date="2015" name="Genome Announc.">
        <title>Expanding the biotechnology potential of lactobacilli through comparative genomics of 213 strains and associated genera.</title>
        <authorList>
            <person name="Sun Z."/>
            <person name="Harris H.M."/>
            <person name="McCann A."/>
            <person name="Guo C."/>
            <person name="Argimon S."/>
            <person name="Zhang W."/>
            <person name="Yang X."/>
            <person name="Jeffery I.B."/>
            <person name="Cooney J.C."/>
            <person name="Kagawa T.F."/>
            <person name="Liu W."/>
            <person name="Song Y."/>
            <person name="Salvetti E."/>
            <person name="Wrobel A."/>
            <person name="Rasinkangas P."/>
            <person name="Parkhill J."/>
            <person name="Rea M.C."/>
            <person name="O'Sullivan O."/>
            <person name="Ritari J."/>
            <person name="Douillard F.P."/>
            <person name="Paul Ross R."/>
            <person name="Yang R."/>
            <person name="Briner A.E."/>
            <person name="Felis G.E."/>
            <person name="de Vos W.M."/>
            <person name="Barrangou R."/>
            <person name="Klaenhammer T.R."/>
            <person name="Caufield P.W."/>
            <person name="Cui Y."/>
            <person name="Zhang H."/>
            <person name="O'Toole P.W."/>
        </authorList>
    </citation>
    <scope>NUCLEOTIDE SEQUENCE [LARGE SCALE GENOMIC DNA]</scope>
    <source>
        <strain evidence="2 3">DSM 19971</strain>
    </source>
</reference>
<feature type="transmembrane region" description="Helical" evidence="1">
    <location>
        <begin position="187"/>
        <end position="204"/>
    </location>
</feature>
<proteinExistence type="predicted"/>
<feature type="transmembrane region" description="Helical" evidence="1">
    <location>
        <begin position="42"/>
        <end position="65"/>
    </location>
</feature>
<feature type="transmembrane region" description="Helical" evidence="1">
    <location>
        <begin position="210"/>
        <end position="228"/>
    </location>
</feature>
<dbReference type="Proteomes" id="UP000051155">
    <property type="component" value="Unassembled WGS sequence"/>
</dbReference>
<feature type="transmembrane region" description="Helical" evidence="1">
    <location>
        <begin position="155"/>
        <end position="175"/>
    </location>
</feature>
<comment type="caution">
    <text evidence="2">The sequence shown here is derived from an EMBL/GenBank/DDBJ whole genome shotgun (WGS) entry which is preliminary data.</text>
</comment>
<feature type="transmembrane region" description="Helical" evidence="1">
    <location>
        <begin position="477"/>
        <end position="494"/>
    </location>
</feature>
<protein>
    <recommendedName>
        <fullName evidence="4">Integral membrane protein</fullName>
    </recommendedName>
</protein>
<feature type="transmembrane region" description="Helical" evidence="1">
    <location>
        <begin position="287"/>
        <end position="305"/>
    </location>
</feature>
<name>A0A0R1Q7T0_9LACO</name>
<evidence type="ECO:0000313" key="3">
    <source>
        <dbReference type="Proteomes" id="UP000051155"/>
    </source>
</evidence>
<keyword evidence="3" id="KW-1185">Reference proteome</keyword>
<dbReference type="AlphaFoldDB" id="A0A0R1Q7T0"/>
<gene>
    <name evidence="2" type="ORF">FD20_GL001871</name>
</gene>
<keyword evidence="1" id="KW-1133">Transmembrane helix</keyword>